<dbReference type="EMBL" id="JACBKZ010000014">
    <property type="protein sequence ID" value="KAF5934365.1"/>
    <property type="molecule type" value="Genomic_DNA"/>
</dbReference>
<accession>A0A7J7G239</accession>
<name>A0A7J7G239_CAMSI</name>
<protein>
    <submittedName>
        <fullName evidence="1">Uncharacterized protein</fullName>
    </submittedName>
</protein>
<keyword evidence="2" id="KW-1185">Reference proteome</keyword>
<comment type="caution">
    <text evidence="1">The sequence shown here is derived from an EMBL/GenBank/DDBJ whole genome shotgun (WGS) entry which is preliminary data.</text>
</comment>
<proteinExistence type="predicted"/>
<evidence type="ECO:0000313" key="2">
    <source>
        <dbReference type="Proteomes" id="UP000593564"/>
    </source>
</evidence>
<sequence length="74" mass="8388">MCELTLHEARSLAHNGELDIPDLIRRFSITGDKDDLLWRGYRQHAFCLCLLPHFFLAPSHGGVSIKLIESSPMP</sequence>
<gene>
    <name evidence="1" type="ORF">HYC85_030536</name>
</gene>
<dbReference type="Proteomes" id="UP000593564">
    <property type="component" value="Unassembled WGS sequence"/>
</dbReference>
<reference evidence="2" key="1">
    <citation type="journal article" date="2020" name="Nat. Commun.">
        <title>Genome assembly of wild tea tree DASZ reveals pedigree and selection history of tea varieties.</title>
        <authorList>
            <person name="Zhang W."/>
            <person name="Zhang Y."/>
            <person name="Qiu H."/>
            <person name="Guo Y."/>
            <person name="Wan H."/>
            <person name="Zhang X."/>
            <person name="Scossa F."/>
            <person name="Alseekh S."/>
            <person name="Zhang Q."/>
            <person name="Wang P."/>
            <person name="Xu L."/>
            <person name="Schmidt M.H."/>
            <person name="Jia X."/>
            <person name="Li D."/>
            <person name="Zhu A."/>
            <person name="Guo F."/>
            <person name="Chen W."/>
            <person name="Ni D."/>
            <person name="Usadel B."/>
            <person name="Fernie A.R."/>
            <person name="Wen W."/>
        </authorList>
    </citation>
    <scope>NUCLEOTIDE SEQUENCE [LARGE SCALE GENOMIC DNA]</scope>
    <source>
        <strain evidence="2">cv. G240</strain>
    </source>
</reference>
<organism evidence="1 2">
    <name type="scientific">Camellia sinensis</name>
    <name type="common">Tea plant</name>
    <name type="synonym">Thea sinensis</name>
    <dbReference type="NCBI Taxonomy" id="4442"/>
    <lineage>
        <taxon>Eukaryota</taxon>
        <taxon>Viridiplantae</taxon>
        <taxon>Streptophyta</taxon>
        <taxon>Embryophyta</taxon>
        <taxon>Tracheophyta</taxon>
        <taxon>Spermatophyta</taxon>
        <taxon>Magnoliopsida</taxon>
        <taxon>eudicotyledons</taxon>
        <taxon>Gunneridae</taxon>
        <taxon>Pentapetalae</taxon>
        <taxon>asterids</taxon>
        <taxon>Ericales</taxon>
        <taxon>Theaceae</taxon>
        <taxon>Camellia</taxon>
    </lineage>
</organism>
<reference evidence="1 2" key="2">
    <citation type="submission" date="2020-07" db="EMBL/GenBank/DDBJ databases">
        <title>Genome assembly of wild tea tree DASZ reveals pedigree and selection history of tea varieties.</title>
        <authorList>
            <person name="Zhang W."/>
        </authorList>
    </citation>
    <scope>NUCLEOTIDE SEQUENCE [LARGE SCALE GENOMIC DNA]</scope>
    <source>
        <strain evidence="2">cv. G240</strain>
        <tissue evidence="1">Leaf</tissue>
    </source>
</reference>
<evidence type="ECO:0000313" key="1">
    <source>
        <dbReference type="EMBL" id="KAF5934365.1"/>
    </source>
</evidence>
<dbReference type="AlphaFoldDB" id="A0A7J7G239"/>